<dbReference type="InterPro" id="IPR001898">
    <property type="entry name" value="SLC13A/DASS"/>
</dbReference>
<feature type="transmembrane region" description="Helical" evidence="5">
    <location>
        <begin position="375"/>
        <end position="402"/>
    </location>
</feature>
<accession>A0A3B1DBM0</accession>
<feature type="transmembrane region" description="Helical" evidence="5">
    <location>
        <begin position="279"/>
        <end position="303"/>
    </location>
</feature>
<organism evidence="6">
    <name type="scientific">hydrothermal vent metagenome</name>
    <dbReference type="NCBI Taxonomy" id="652676"/>
    <lineage>
        <taxon>unclassified sequences</taxon>
        <taxon>metagenomes</taxon>
        <taxon>ecological metagenomes</taxon>
    </lineage>
</organism>
<feature type="transmembrane region" description="Helical" evidence="5">
    <location>
        <begin position="340"/>
        <end position="363"/>
    </location>
</feature>
<evidence type="ECO:0000256" key="5">
    <source>
        <dbReference type="SAM" id="Phobius"/>
    </source>
</evidence>
<dbReference type="AlphaFoldDB" id="A0A3B1DBM0"/>
<feature type="transmembrane region" description="Helical" evidence="5">
    <location>
        <begin position="423"/>
        <end position="445"/>
    </location>
</feature>
<proteinExistence type="predicted"/>
<feature type="transmembrane region" description="Helical" evidence="5">
    <location>
        <begin position="235"/>
        <end position="258"/>
    </location>
</feature>
<dbReference type="GO" id="GO:0005886">
    <property type="term" value="C:plasma membrane"/>
    <property type="evidence" value="ECO:0007669"/>
    <property type="project" value="TreeGrafter"/>
</dbReference>
<name>A0A3B1DBM0_9ZZZZ</name>
<keyword evidence="4 5" id="KW-0472">Membrane</keyword>
<feature type="transmembrane region" description="Helical" evidence="5">
    <location>
        <begin position="25"/>
        <end position="42"/>
    </location>
</feature>
<feature type="transmembrane region" description="Helical" evidence="5">
    <location>
        <begin position="76"/>
        <end position="94"/>
    </location>
</feature>
<evidence type="ECO:0000256" key="4">
    <source>
        <dbReference type="ARBA" id="ARBA00023136"/>
    </source>
</evidence>
<feature type="transmembrane region" description="Helical" evidence="5">
    <location>
        <begin position="146"/>
        <end position="178"/>
    </location>
</feature>
<keyword evidence="3 5" id="KW-1133">Transmembrane helix</keyword>
<dbReference type="PANTHER" id="PTHR10283:SF82">
    <property type="entry name" value="SOLUTE CARRIER FAMILY 13 MEMBER 2"/>
    <property type="match status" value="1"/>
</dbReference>
<keyword evidence="2 5" id="KW-0812">Transmembrane</keyword>
<feature type="transmembrane region" description="Helical" evidence="5">
    <location>
        <begin position="457"/>
        <end position="477"/>
    </location>
</feature>
<dbReference type="EMBL" id="UOGG01000191">
    <property type="protein sequence ID" value="VAX32270.1"/>
    <property type="molecule type" value="Genomic_DNA"/>
</dbReference>
<feature type="transmembrane region" description="Helical" evidence="5">
    <location>
        <begin position="106"/>
        <end position="126"/>
    </location>
</feature>
<feature type="transmembrane region" description="Helical" evidence="5">
    <location>
        <begin position="190"/>
        <end position="215"/>
    </location>
</feature>
<dbReference type="Pfam" id="PF00939">
    <property type="entry name" value="Na_sulph_symp"/>
    <property type="match status" value="1"/>
</dbReference>
<protein>
    <submittedName>
        <fullName evidence="6">Sodium-dependent anion transporter family</fullName>
    </submittedName>
</protein>
<evidence type="ECO:0000256" key="3">
    <source>
        <dbReference type="ARBA" id="ARBA00022989"/>
    </source>
</evidence>
<dbReference type="GO" id="GO:0008514">
    <property type="term" value="F:organic anion transmembrane transporter activity"/>
    <property type="evidence" value="ECO:0007669"/>
    <property type="project" value="UniProtKB-ARBA"/>
</dbReference>
<dbReference type="NCBIfam" id="TIGR00785">
    <property type="entry name" value="dass"/>
    <property type="match status" value="1"/>
</dbReference>
<evidence type="ECO:0000313" key="6">
    <source>
        <dbReference type="EMBL" id="VAX32270.1"/>
    </source>
</evidence>
<comment type="subcellular location">
    <subcellularLocation>
        <location evidence="1">Membrane</location>
        <topology evidence="1">Multi-pass membrane protein</topology>
    </subcellularLocation>
</comment>
<dbReference type="GO" id="GO:1905039">
    <property type="term" value="P:carboxylic acid transmembrane transport"/>
    <property type="evidence" value="ECO:0007669"/>
    <property type="project" value="UniProtKB-ARBA"/>
</dbReference>
<dbReference type="PANTHER" id="PTHR10283">
    <property type="entry name" value="SOLUTE CARRIER FAMILY 13 MEMBER"/>
    <property type="match status" value="1"/>
</dbReference>
<gene>
    <name evidence="6" type="ORF">MNBD_NITROSPINAE05-206</name>
</gene>
<reference evidence="6" key="1">
    <citation type="submission" date="2018-06" db="EMBL/GenBank/DDBJ databases">
        <authorList>
            <person name="Zhirakovskaya E."/>
        </authorList>
    </citation>
    <scope>NUCLEOTIDE SEQUENCE</scope>
</reference>
<sequence>MQEPQETPQIRIDRRPLWIVVLDRMRRPLSLAAFFAIFLILLNQEGPADLSLQGYKVLCVFFLCVSLWATNLIPLSITSLLAIALIPLLGIMEASQAYSFFGNKAVFFILGIFILSAAMIGSGLSGRLSMWVMKHFGNSPKTLVSSIYFFGALLSCFMSEHAVAAMMFPILIEIVTALKLKKGESVFAKALFFSMAWGCIIGGAMTVLGGGRVPLAVEILERVTDGAGSIGILEYTFFSFPLVLLLLGAGWVVLLFMFPPDLKDIEPARKIILEKSKTLGAITFQEKGIALIMALTIFTWFAYGDSLGIANIAIISLVLLFSFNLINWKLVEPHINWAIILMYGGAICLGEVMATSGAALWLSQSIFSGTVQSPTLFLVSIAVLSLLFTTFMSNSAVIAILLPPAISMCEAYGISPQMATLTVILPSNFAFILPIATPASALAYSARYFSLGEMFRAGSLLSLLGMGCYLFLLYFYWPLIGFK</sequence>
<evidence type="ECO:0000256" key="2">
    <source>
        <dbReference type="ARBA" id="ARBA00022692"/>
    </source>
</evidence>
<evidence type="ECO:0000256" key="1">
    <source>
        <dbReference type="ARBA" id="ARBA00004141"/>
    </source>
</evidence>
<feature type="transmembrane region" description="Helical" evidence="5">
    <location>
        <begin position="309"/>
        <end position="328"/>
    </location>
</feature>